<dbReference type="InterPro" id="IPR004090">
    <property type="entry name" value="Chemotax_Me-accpt_rcpt"/>
</dbReference>
<sequence>MLNLLNSDKSQIADKYNAVTRSQAVIEFAPDGKILTANQNFLDAMGYTLDEIVGQNHALFVENDYAASPEYRKFWDTLRAGQFQAAEYKRIGKGGRPVWIQGSYNPVRDASGRTYRVVKFATDVTERKLANADMNGKLAALDKSQAIIEFELDGTILTANDNFLKTLGYTLDEVRGQHHRLFVAKGERDTPAYKEFWAKLARGEFQTAEYRRIAKDGHDVWIQASYNPILDMDGKPFKVVKFATDITAEVSERHRRADAQRSIAADLQKISRSASNTSSQTASVAAAAQQASTGVQSIASGAEELSASAAEISQQMSRASQVSREAVEQADKTDATVRTLSEAAQRIGEIVNLITAIAEQTNLLALNATIEAARAGEAGKGFAVVASEVKGLANQASAATGEISAQVSEVQGATQRAADAISSIRNTISEVESMSTAVAAAVEEQTSVTSDMSRNMQDVAQGVTDISKAIQEIDAATREVESSTRSVEELARQIA</sequence>
<keyword evidence="9" id="KW-1185">Reference proteome</keyword>
<feature type="domain" description="Methyl-accepting transducer" evidence="4">
    <location>
        <begin position="259"/>
        <end position="488"/>
    </location>
</feature>
<dbReference type="PROSITE" id="PS50111">
    <property type="entry name" value="CHEMOTAXIS_TRANSDUC_2"/>
    <property type="match status" value="1"/>
</dbReference>
<dbReference type="InterPro" id="IPR000727">
    <property type="entry name" value="T_SNARE_dom"/>
</dbReference>
<dbReference type="RefSeq" id="WP_271186440.1">
    <property type="nucleotide sequence ID" value="NZ_BSFE01000003.1"/>
</dbReference>
<dbReference type="PROSITE" id="PS50113">
    <property type="entry name" value="PAC"/>
    <property type="match status" value="2"/>
</dbReference>
<reference evidence="8" key="1">
    <citation type="journal article" date="2014" name="Int. J. Syst. Evol. Microbiol.">
        <title>Complete genome sequence of Corynebacterium casei LMG S-19264T (=DSM 44701T), isolated from a smear-ripened cheese.</title>
        <authorList>
            <consortium name="US DOE Joint Genome Institute (JGI-PGF)"/>
            <person name="Walter F."/>
            <person name="Albersmeier A."/>
            <person name="Kalinowski J."/>
            <person name="Ruckert C."/>
        </authorList>
    </citation>
    <scope>NUCLEOTIDE SEQUENCE</scope>
    <source>
        <strain evidence="8">VKM B-1513</strain>
    </source>
</reference>
<dbReference type="InterPro" id="IPR050903">
    <property type="entry name" value="Bact_Chemotaxis_MeTrfase"/>
</dbReference>
<organism evidence="8 9">
    <name type="scientific">Maricaulis virginensis</name>
    <dbReference type="NCBI Taxonomy" id="144022"/>
    <lineage>
        <taxon>Bacteria</taxon>
        <taxon>Pseudomonadati</taxon>
        <taxon>Pseudomonadota</taxon>
        <taxon>Alphaproteobacteria</taxon>
        <taxon>Maricaulales</taxon>
        <taxon>Maricaulaceae</taxon>
        <taxon>Maricaulis</taxon>
    </lineage>
</organism>
<dbReference type="PRINTS" id="PR00260">
    <property type="entry name" value="CHEMTRNSDUCR"/>
</dbReference>
<evidence type="ECO:0000259" key="7">
    <source>
        <dbReference type="PROSITE" id="PS50192"/>
    </source>
</evidence>
<dbReference type="SUPFAM" id="SSF55785">
    <property type="entry name" value="PYP-like sensor domain (PAS domain)"/>
    <property type="match status" value="2"/>
</dbReference>
<dbReference type="SMART" id="SM00086">
    <property type="entry name" value="PAC"/>
    <property type="match status" value="2"/>
</dbReference>
<dbReference type="CDD" id="cd00130">
    <property type="entry name" value="PAS"/>
    <property type="match status" value="2"/>
</dbReference>
<dbReference type="Pfam" id="PF08447">
    <property type="entry name" value="PAS_3"/>
    <property type="match status" value="2"/>
</dbReference>
<keyword evidence="3" id="KW-0175">Coiled coil</keyword>
<dbReference type="InterPro" id="IPR001610">
    <property type="entry name" value="PAC"/>
</dbReference>
<comment type="similarity">
    <text evidence="1">Belongs to the methyl-accepting chemotaxis (MCP) protein family.</text>
</comment>
<reference evidence="8" key="2">
    <citation type="submission" date="2023-01" db="EMBL/GenBank/DDBJ databases">
        <authorList>
            <person name="Sun Q."/>
            <person name="Evtushenko L."/>
        </authorList>
    </citation>
    <scope>NUCLEOTIDE SEQUENCE</scope>
    <source>
        <strain evidence="8">VKM B-1513</strain>
    </source>
</reference>
<protein>
    <submittedName>
        <fullName evidence="8">Methyl-accepting chemotaxis protein</fullName>
    </submittedName>
</protein>
<evidence type="ECO:0000256" key="1">
    <source>
        <dbReference type="ARBA" id="ARBA00029447"/>
    </source>
</evidence>
<proteinExistence type="inferred from homology"/>
<dbReference type="GO" id="GO:0007165">
    <property type="term" value="P:signal transduction"/>
    <property type="evidence" value="ECO:0007669"/>
    <property type="project" value="UniProtKB-KW"/>
</dbReference>
<dbReference type="InterPro" id="IPR035965">
    <property type="entry name" value="PAS-like_dom_sf"/>
</dbReference>
<dbReference type="PROSITE" id="PS50112">
    <property type="entry name" value="PAS"/>
    <property type="match status" value="2"/>
</dbReference>
<feature type="coiled-coil region" evidence="3">
    <location>
        <begin position="466"/>
        <end position="493"/>
    </location>
</feature>
<dbReference type="SMART" id="SM00091">
    <property type="entry name" value="PAS"/>
    <property type="match status" value="2"/>
</dbReference>
<accession>A0A9W6MNL8</accession>
<dbReference type="NCBIfam" id="TIGR00229">
    <property type="entry name" value="sensory_box"/>
    <property type="match status" value="2"/>
</dbReference>
<dbReference type="GO" id="GO:0006935">
    <property type="term" value="P:chemotaxis"/>
    <property type="evidence" value="ECO:0007669"/>
    <property type="project" value="InterPro"/>
</dbReference>
<feature type="domain" description="T-SNARE coiled-coil homology" evidence="7">
    <location>
        <begin position="411"/>
        <end position="473"/>
    </location>
</feature>
<dbReference type="SMART" id="SM00283">
    <property type="entry name" value="MA"/>
    <property type="match status" value="1"/>
</dbReference>
<evidence type="ECO:0000313" key="9">
    <source>
        <dbReference type="Proteomes" id="UP001143486"/>
    </source>
</evidence>
<dbReference type="Gene3D" id="3.30.450.20">
    <property type="entry name" value="PAS domain"/>
    <property type="match status" value="2"/>
</dbReference>
<dbReference type="InterPro" id="IPR004089">
    <property type="entry name" value="MCPsignal_dom"/>
</dbReference>
<evidence type="ECO:0000259" key="5">
    <source>
        <dbReference type="PROSITE" id="PS50112"/>
    </source>
</evidence>
<comment type="caution">
    <text evidence="8">The sequence shown here is derived from an EMBL/GenBank/DDBJ whole genome shotgun (WGS) entry which is preliminary data.</text>
</comment>
<evidence type="ECO:0000259" key="4">
    <source>
        <dbReference type="PROSITE" id="PS50111"/>
    </source>
</evidence>
<dbReference type="Proteomes" id="UP001143486">
    <property type="component" value="Unassembled WGS sequence"/>
</dbReference>
<dbReference type="GO" id="GO:0016020">
    <property type="term" value="C:membrane"/>
    <property type="evidence" value="ECO:0007669"/>
    <property type="project" value="InterPro"/>
</dbReference>
<evidence type="ECO:0000256" key="2">
    <source>
        <dbReference type="PROSITE-ProRule" id="PRU00284"/>
    </source>
</evidence>
<dbReference type="AlphaFoldDB" id="A0A9W6MNL8"/>
<keyword evidence="2" id="KW-0807">Transducer</keyword>
<dbReference type="InterPro" id="IPR000014">
    <property type="entry name" value="PAS"/>
</dbReference>
<dbReference type="PROSITE" id="PS50192">
    <property type="entry name" value="T_SNARE"/>
    <property type="match status" value="1"/>
</dbReference>
<dbReference type="Gene3D" id="1.10.287.950">
    <property type="entry name" value="Methyl-accepting chemotaxis protein"/>
    <property type="match status" value="1"/>
</dbReference>
<dbReference type="InterPro" id="IPR000700">
    <property type="entry name" value="PAS-assoc_C"/>
</dbReference>
<feature type="domain" description="PAC" evidence="6">
    <location>
        <begin position="206"/>
        <end position="258"/>
    </location>
</feature>
<name>A0A9W6MNL8_9PROT</name>
<dbReference type="PANTHER" id="PTHR24422">
    <property type="entry name" value="CHEMOTAXIS PROTEIN METHYLTRANSFERASE"/>
    <property type="match status" value="1"/>
</dbReference>
<dbReference type="EMBL" id="BSFE01000003">
    <property type="protein sequence ID" value="GLK52076.1"/>
    <property type="molecule type" value="Genomic_DNA"/>
</dbReference>
<dbReference type="SUPFAM" id="SSF58104">
    <property type="entry name" value="Methyl-accepting chemotaxis protein (MCP) signaling domain"/>
    <property type="match status" value="1"/>
</dbReference>
<feature type="domain" description="PAS" evidence="5">
    <location>
        <begin position="31"/>
        <end position="56"/>
    </location>
</feature>
<dbReference type="GO" id="GO:0004888">
    <property type="term" value="F:transmembrane signaling receptor activity"/>
    <property type="evidence" value="ECO:0007669"/>
    <property type="project" value="InterPro"/>
</dbReference>
<gene>
    <name evidence="8" type="ORF">GCM10017621_15840</name>
</gene>
<dbReference type="InterPro" id="IPR013655">
    <property type="entry name" value="PAS_fold_3"/>
</dbReference>
<feature type="domain" description="PAS" evidence="5">
    <location>
        <begin position="147"/>
        <end position="177"/>
    </location>
</feature>
<evidence type="ECO:0000256" key="3">
    <source>
        <dbReference type="SAM" id="Coils"/>
    </source>
</evidence>
<dbReference type="Pfam" id="PF00015">
    <property type="entry name" value="MCPsignal"/>
    <property type="match status" value="1"/>
</dbReference>
<evidence type="ECO:0000259" key="6">
    <source>
        <dbReference type="PROSITE" id="PS50113"/>
    </source>
</evidence>
<feature type="domain" description="PAC" evidence="6">
    <location>
        <begin position="84"/>
        <end position="136"/>
    </location>
</feature>
<dbReference type="PANTHER" id="PTHR24422:SF10">
    <property type="entry name" value="CHEMOTAXIS PROTEIN METHYLTRANSFERASE 2"/>
    <property type="match status" value="1"/>
</dbReference>
<evidence type="ECO:0000313" key="8">
    <source>
        <dbReference type="EMBL" id="GLK52076.1"/>
    </source>
</evidence>